<keyword evidence="9" id="KW-0119">Carbohydrate metabolism</keyword>
<keyword evidence="4" id="KW-0677">Repeat</keyword>
<dbReference type="PANTHER" id="PTHR46730:SF4">
    <property type="entry name" value="POLYCYSTIC KIDNEY DISEASE PROTEIN 1-LIKE 1"/>
    <property type="match status" value="1"/>
</dbReference>
<dbReference type="EMBL" id="SOEZ01000039">
    <property type="protein sequence ID" value="TFB51751.1"/>
    <property type="molecule type" value="Genomic_DNA"/>
</dbReference>
<dbReference type="CDD" id="cd00146">
    <property type="entry name" value="PKD"/>
    <property type="match status" value="2"/>
</dbReference>
<evidence type="ECO:0000256" key="10">
    <source>
        <dbReference type="SAM" id="SignalP"/>
    </source>
</evidence>
<dbReference type="SUPFAM" id="SSF49899">
    <property type="entry name" value="Concanavalin A-like lectins/glucanases"/>
    <property type="match status" value="1"/>
</dbReference>
<evidence type="ECO:0000259" key="11">
    <source>
        <dbReference type="PROSITE" id="PS50093"/>
    </source>
</evidence>
<dbReference type="AlphaFoldDB" id="A0A4R8UHC3"/>
<dbReference type="OrthoDB" id="9802683at2"/>
<evidence type="ECO:0000256" key="4">
    <source>
        <dbReference type="ARBA" id="ARBA00022737"/>
    </source>
</evidence>
<dbReference type="GO" id="GO:0005886">
    <property type="term" value="C:plasma membrane"/>
    <property type="evidence" value="ECO:0007669"/>
    <property type="project" value="TreeGrafter"/>
</dbReference>
<evidence type="ECO:0000256" key="1">
    <source>
        <dbReference type="ARBA" id="ARBA00004141"/>
    </source>
</evidence>
<evidence type="ECO:0000313" key="13">
    <source>
        <dbReference type="EMBL" id="TFB51751.1"/>
    </source>
</evidence>
<reference evidence="13 14" key="1">
    <citation type="submission" date="2019-03" db="EMBL/GenBank/DDBJ databases">
        <title>Genomics of glacier-inhabiting Cryobacterium strains.</title>
        <authorList>
            <person name="Liu Q."/>
            <person name="Xin Y.-H."/>
        </authorList>
    </citation>
    <scope>NUCLEOTIDE SEQUENCE [LARGE SCALE GENOMIC DNA]</scope>
    <source>
        <strain evidence="13 14">Sr47</strain>
    </source>
</reference>
<dbReference type="Pfam" id="PF18911">
    <property type="entry name" value="PKD_4"/>
    <property type="match status" value="2"/>
</dbReference>
<keyword evidence="5" id="KW-1133">Transmembrane helix</keyword>
<dbReference type="InterPro" id="IPR011047">
    <property type="entry name" value="Quinoprotein_ADH-like_sf"/>
</dbReference>
<dbReference type="PROSITE" id="PS50093">
    <property type="entry name" value="PKD"/>
    <property type="match status" value="2"/>
</dbReference>
<dbReference type="Proteomes" id="UP000297866">
    <property type="component" value="Unassembled WGS sequence"/>
</dbReference>
<dbReference type="Gene3D" id="2.60.40.10">
    <property type="entry name" value="Immunoglobulins"/>
    <property type="match status" value="3"/>
</dbReference>
<keyword evidence="3 10" id="KW-0732">Signal</keyword>
<keyword evidence="9" id="KW-0624">Polysaccharide degradation</keyword>
<dbReference type="GO" id="GO:0006816">
    <property type="term" value="P:calcium ion transport"/>
    <property type="evidence" value="ECO:0007669"/>
    <property type="project" value="TreeGrafter"/>
</dbReference>
<evidence type="ECO:0000259" key="12">
    <source>
        <dbReference type="PROSITE" id="PS50853"/>
    </source>
</evidence>
<dbReference type="SUPFAM" id="SSF49299">
    <property type="entry name" value="PKD domain"/>
    <property type="match status" value="2"/>
</dbReference>
<dbReference type="InterPro" id="IPR003961">
    <property type="entry name" value="FN3_dom"/>
</dbReference>
<dbReference type="GO" id="GO:0016798">
    <property type="term" value="F:hydrolase activity, acting on glycosyl bonds"/>
    <property type="evidence" value="ECO:0007669"/>
    <property type="project" value="UniProtKB-KW"/>
</dbReference>
<keyword evidence="14" id="KW-1185">Reference proteome</keyword>
<keyword evidence="8" id="KW-0378">Hydrolase</keyword>
<organism evidence="13 14">
    <name type="scientific">Cryobacterium tagatosivorans</name>
    <dbReference type="NCBI Taxonomy" id="1259199"/>
    <lineage>
        <taxon>Bacteria</taxon>
        <taxon>Bacillati</taxon>
        <taxon>Actinomycetota</taxon>
        <taxon>Actinomycetes</taxon>
        <taxon>Micrococcales</taxon>
        <taxon>Microbacteriaceae</taxon>
        <taxon>Cryobacterium</taxon>
    </lineage>
</organism>
<evidence type="ECO:0000256" key="8">
    <source>
        <dbReference type="ARBA" id="ARBA00023295"/>
    </source>
</evidence>
<dbReference type="InterPro" id="IPR036116">
    <property type="entry name" value="FN3_sf"/>
</dbReference>
<dbReference type="PROSITE" id="PS51318">
    <property type="entry name" value="TAT"/>
    <property type="match status" value="1"/>
</dbReference>
<dbReference type="SUPFAM" id="SSF49265">
    <property type="entry name" value="Fibronectin type III"/>
    <property type="match status" value="1"/>
</dbReference>
<dbReference type="InterPro" id="IPR006311">
    <property type="entry name" value="TAT_signal"/>
</dbReference>
<evidence type="ECO:0000256" key="7">
    <source>
        <dbReference type="ARBA" id="ARBA00023157"/>
    </source>
</evidence>
<keyword evidence="7" id="KW-1015">Disulfide bond</keyword>
<sequence>MGVPSVSRLRFLALATAAAVAAGVLMGTAAAHADTAPPDASLPKTVAADSLPTPQINGVVWTQLIVGNTVYVGGEFTRARPAGSAAGVNEVARTNLMAYNLTTGVMTSFNPNVNGAVRALVASPDGTRVYAGGSFTSVGGVNRYRLAAFTAATGALVTTWAPVVNSTVRALGISGSTVYAGGVFTAANAVTRTQIASFSTTNGALLPWQGTPAGGGVYALAVSPDGTKVVIGGSFTSYNGGTDPGYGMAATNASTGAPLPWKVNGLIRNGGVNGAILSLTSSADGVFGTGYDFGAGAMFEGTFRAAWADGTLIWIEDCHGDTYSAAPVNDVVYTTGHVHYCGNIDGYPETTPRSYHRTLAFSMKTTGVITANAAGSYYNFAGSPRPSLLNWHPDINTGTYTGQGQGPWNVAGNSQYVLYGGEFTIVNNKGQQGLSRFAVSTIAPNKEGPRVTNTAFVSSAFVPAVVSLAAGSARVSWSSAYDRDNEQLKYEVLRDGVSVKTLQASSSDWNRLNLGWTDTGLTPGQSYSYRIRVTDPFGNARTGDPATVTISASGSASAYSALVQGDARSYWPFGEAGGTTAYDWATGVDATTGSGVTGNVPGAITGTTGTASRFDGTTAGFASTRLIENPASTFSVEAWVKTTTKRGGKIIGFGNSATGASTSYDRHVYMDTSGRIWFGVRPPAGTRTVNSAAGYNDGKWHQIVATLGAQGMVLYIDGKQSAQRTDTTTAQSYRGYWRIGGDNLNGWTGRPLSDYIAADIDEVALYTRAISAETVANHYALATTGTPGNLAPTAAFSSAANELAVAVDGSASSDPDGTITGYAWAFGDGATAAGPTASHTYAAAGTYTVSLTVTDNGGSTGTVTHQVTVAQAPANATPTAVLTLTPTGLSVAVDGSGSTDADGTIAGYAWAFGDGGTGTGATDTHAYAAAGTYTVTLTVTDNAGATGVATRQVTVAAPPPAGAAFAADAFERTTTGGLGTADTGGPWTVTGSSANYSVGDGVGRLRAATAGATVNAYLANVSSSDADVTATISLQDQVTGSGAYVSVIGRRIGSDDYRARVKVLATGVVQLQLLHGATNLQTVTLAGITYATGDRLQVRTQVFGTSPTTVRAKAWPLGTAEPTGWQVSVTDATDTMQGPGHIGFALYLGGTATVVPLTASFDDLVARPVG</sequence>
<dbReference type="InterPro" id="IPR006558">
    <property type="entry name" value="LamG-like"/>
</dbReference>
<keyword evidence="6" id="KW-0472">Membrane</keyword>
<evidence type="ECO:0000313" key="14">
    <source>
        <dbReference type="Proteomes" id="UP000297866"/>
    </source>
</evidence>
<feature type="signal peptide" evidence="10">
    <location>
        <begin position="1"/>
        <end position="33"/>
    </location>
</feature>
<gene>
    <name evidence="13" type="ORF">E3O23_07935</name>
</gene>
<dbReference type="GO" id="GO:0005261">
    <property type="term" value="F:monoatomic cation channel activity"/>
    <property type="evidence" value="ECO:0007669"/>
    <property type="project" value="TreeGrafter"/>
</dbReference>
<dbReference type="InterPro" id="IPR013783">
    <property type="entry name" value="Ig-like_fold"/>
</dbReference>
<dbReference type="GO" id="GO:0000272">
    <property type="term" value="P:polysaccharide catabolic process"/>
    <property type="evidence" value="ECO:0007669"/>
    <property type="project" value="UniProtKB-KW"/>
</dbReference>
<evidence type="ECO:0000256" key="6">
    <source>
        <dbReference type="ARBA" id="ARBA00023136"/>
    </source>
</evidence>
<dbReference type="PANTHER" id="PTHR46730">
    <property type="entry name" value="POLYCYSTIN-1"/>
    <property type="match status" value="1"/>
</dbReference>
<dbReference type="SMART" id="SM00089">
    <property type="entry name" value="PKD"/>
    <property type="match status" value="2"/>
</dbReference>
<dbReference type="InterPro" id="IPR013320">
    <property type="entry name" value="ConA-like_dom_sf"/>
</dbReference>
<evidence type="ECO:0000256" key="2">
    <source>
        <dbReference type="ARBA" id="ARBA00022692"/>
    </source>
</evidence>
<feature type="chain" id="PRO_5020556820" evidence="10">
    <location>
        <begin position="34"/>
        <end position="1170"/>
    </location>
</feature>
<dbReference type="InterPro" id="IPR035986">
    <property type="entry name" value="PKD_dom_sf"/>
</dbReference>
<dbReference type="SUPFAM" id="SSF50998">
    <property type="entry name" value="Quinoprotein alcohol dehydrogenase-like"/>
    <property type="match status" value="1"/>
</dbReference>
<dbReference type="Gene3D" id="2.60.120.200">
    <property type="match status" value="1"/>
</dbReference>
<feature type="domain" description="PKD" evidence="11">
    <location>
        <begin position="878"/>
        <end position="958"/>
    </location>
</feature>
<comment type="caution">
    <text evidence="13">The sequence shown here is derived from an EMBL/GenBank/DDBJ whole genome shotgun (WGS) entry which is preliminary data.</text>
</comment>
<keyword evidence="2" id="KW-0812">Transmembrane</keyword>
<comment type="subcellular location">
    <subcellularLocation>
        <location evidence="1">Membrane</location>
        <topology evidence="1">Multi-pass membrane protein</topology>
    </subcellularLocation>
</comment>
<evidence type="ECO:0000256" key="5">
    <source>
        <dbReference type="ARBA" id="ARBA00022989"/>
    </source>
</evidence>
<feature type="domain" description="PKD" evidence="11">
    <location>
        <begin position="788"/>
        <end position="869"/>
    </location>
</feature>
<name>A0A4R8UHC3_9MICO</name>
<feature type="domain" description="Fibronectin type-III" evidence="12">
    <location>
        <begin position="457"/>
        <end position="553"/>
    </location>
</feature>
<evidence type="ECO:0000256" key="3">
    <source>
        <dbReference type="ARBA" id="ARBA00022729"/>
    </source>
</evidence>
<dbReference type="PROSITE" id="PS50853">
    <property type="entry name" value="FN3"/>
    <property type="match status" value="1"/>
</dbReference>
<protein>
    <submittedName>
        <fullName evidence="13">PKD domain-containing protein</fullName>
    </submittedName>
</protein>
<proteinExistence type="predicted"/>
<dbReference type="InterPro" id="IPR022409">
    <property type="entry name" value="PKD/Chitinase_dom"/>
</dbReference>
<dbReference type="Pfam" id="PF13385">
    <property type="entry name" value="Laminin_G_3"/>
    <property type="match status" value="1"/>
</dbReference>
<dbReference type="SMART" id="SM00560">
    <property type="entry name" value="LamGL"/>
    <property type="match status" value="1"/>
</dbReference>
<dbReference type="CDD" id="cd00063">
    <property type="entry name" value="FN3"/>
    <property type="match status" value="1"/>
</dbReference>
<accession>A0A4R8UHC3</accession>
<dbReference type="InterPro" id="IPR000601">
    <property type="entry name" value="PKD_dom"/>
</dbReference>
<dbReference type="RefSeq" id="WP_134489848.1">
    <property type="nucleotide sequence ID" value="NZ_SOEZ01000039.1"/>
</dbReference>
<evidence type="ECO:0000256" key="9">
    <source>
        <dbReference type="ARBA" id="ARBA00023326"/>
    </source>
</evidence>
<keyword evidence="8" id="KW-0326">Glycosidase</keyword>